<sequence>MHTHAPRTDIHRRCLQLSMVFTLWLLVMPAMADSLKSSTIKSFMASQQEVTNLLDQIAGNQATDFSDDDEDWNMDFTSVYSGFVDELSNHPPTLKKVSNVVESHGFENLEQWSRIGDRIFTAYMAIDMEGQPAVDTGAMESYMASLEEGLPEADMRNIRTMMEGAISSSEMARNAPVRDIEAVRPHIAEVRALYETEAR</sequence>
<dbReference type="EMBL" id="QRDH01000006">
    <property type="protein sequence ID" value="RDU40385.1"/>
    <property type="molecule type" value="Genomic_DNA"/>
</dbReference>
<gene>
    <name evidence="1" type="ORF">DXI23_14380</name>
</gene>
<evidence type="ECO:0000313" key="1">
    <source>
        <dbReference type="EMBL" id="RDU40385.1"/>
    </source>
</evidence>
<dbReference type="RefSeq" id="WP_104270913.1">
    <property type="nucleotide sequence ID" value="NZ_PSSW01000006.1"/>
</dbReference>
<dbReference type="Proteomes" id="UP000256431">
    <property type="component" value="Unassembled WGS sequence"/>
</dbReference>
<keyword evidence="2" id="KW-1185">Reference proteome</keyword>
<comment type="caution">
    <text evidence="1">The sequence shown here is derived from an EMBL/GenBank/DDBJ whole genome shotgun (WGS) entry which is preliminary data.</text>
</comment>
<organism evidence="1 2">
    <name type="scientific">Marinobacter flavimaris</name>
    <dbReference type="NCBI Taxonomy" id="262076"/>
    <lineage>
        <taxon>Bacteria</taxon>
        <taxon>Pseudomonadati</taxon>
        <taxon>Pseudomonadota</taxon>
        <taxon>Gammaproteobacteria</taxon>
        <taxon>Pseudomonadales</taxon>
        <taxon>Marinobacteraceae</taxon>
        <taxon>Marinobacter</taxon>
    </lineage>
</organism>
<dbReference type="AlphaFoldDB" id="A0A3D8H137"/>
<proteinExistence type="predicted"/>
<protein>
    <submittedName>
        <fullName evidence="1">Uncharacterized protein</fullName>
    </submittedName>
</protein>
<name>A0A3D8H137_9GAMM</name>
<evidence type="ECO:0000313" key="2">
    <source>
        <dbReference type="Proteomes" id="UP000256431"/>
    </source>
</evidence>
<accession>A0A3D8H137</accession>
<reference evidence="1 2" key="1">
    <citation type="submission" date="2018-08" db="EMBL/GenBank/DDBJ databases">
        <title>Genome sequence of Marinobacter flavimaris KCTC 12185.</title>
        <authorList>
            <person name="Chun J."/>
            <person name="Kim B.-Y."/>
            <person name="Choi S.-B."/>
            <person name="Kwak M.-J."/>
        </authorList>
    </citation>
    <scope>NUCLEOTIDE SEQUENCE [LARGE SCALE GENOMIC DNA]</scope>
    <source>
        <strain evidence="1 2">KCTC 12185</strain>
    </source>
</reference>